<gene>
    <name evidence="1" type="ORF">F3Y22_tig00111095pilonHSYRG00085</name>
</gene>
<organism evidence="1 2">
    <name type="scientific">Hibiscus syriacus</name>
    <name type="common">Rose of Sharon</name>
    <dbReference type="NCBI Taxonomy" id="106335"/>
    <lineage>
        <taxon>Eukaryota</taxon>
        <taxon>Viridiplantae</taxon>
        <taxon>Streptophyta</taxon>
        <taxon>Embryophyta</taxon>
        <taxon>Tracheophyta</taxon>
        <taxon>Spermatophyta</taxon>
        <taxon>Magnoliopsida</taxon>
        <taxon>eudicotyledons</taxon>
        <taxon>Gunneridae</taxon>
        <taxon>Pentapetalae</taxon>
        <taxon>rosids</taxon>
        <taxon>malvids</taxon>
        <taxon>Malvales</taxon>
        <taxon>Malvaceae</taxon>
        <taxon>Malvoideae</taxon>
        <taxon>Hibiscus</taxon>
    </lineage>
</organism>
<keyword evidence="2" id="KW-1185">Reference proteome</keyword>
<evidence type="ECO:0000313" key="1">
    <source>
        <dbReference type="EMBL" id="KAE8685563.1"/>
    </source>
</evidence>
<dbReference type="AlphaFoldDB" id="A0A6A2Z1Y1"/>
<accession>A0A6A2Z1Y1</accession>
<evidence type="ECO:0000313" key="2">
    <source>
        <dbReference type="Proteomes" id="UP000436088"/>
    </source>
</evidence>
<name>A0A6A2Z1Y1_HIBSY</name>
<dbReference type="Proteomes" id="UP000436088">
    <property type="component" value="Unassembled WGS sequence"/>
</dbReference>
<reference evidence="1" key="1">
    <citation type="submission" date="2019-09" db="EMBL/GenBank/DDBJ databases">
        <title>Draft genome information of white flower Hibiscus syriacus.</title>
        <authorList>
            <person name="Kim Y.-M."/>
        </authorList>
    </citation>
    <scope>NUCLEOTIDE SEQUENCE [LARGE SCALE GENOMIC DNA]</scope>
    <source>
        <strain evidence="1">YM2019G1</strain>
    </source>
</reference>
<sequence length="62" mass="6482">MKIFYSDIAGGFIGGSYGGCRLVEKGGGLRLGEKGGGKLDLDRWMGPDRTVQRAAAASYTLG</sequence>
<comment type="caution">
    <text evidence="1">The sequence shown here is derived from an EMBL/GenBank/DDBJ whole genome shotgun (WGS) entry which is preliminary data.</text>
</comment>
<proteinExistence type="predicted"/>
<protein>
    <submittedName>
        <fullName evidence="1">Uncharacterized protein</fullName>
    </submittedName>
</protein>
<dbReference type="EMBL" id="VEPZ02001229">
    <property type="protein sequence ID" value="KAE8685563.1"/>
    <property type="molecule type" value="Genomic_DNA"/>
</dbReference>